<protein>
    <recommendedName>
        <fullName evidence="4">Lipoprotein</fullName>
    </recommendedName>
</protein>
<name>A0A5C8EP39_9SPIR</name>
<feature type="chain" id="PRO_5022959795" description="Lipoprotein" evidence="1">
    <location>
        <begin position="24"/>
        <end position="265"/>
    </location>
</feature>
<dbReference type="EMBL" id="SAYD01000018">
    <property type="protein sequence ID" value="TXJ39093.1"/>
    <property type="molecule type" value="Genomic_DNA"/>
</dbReference>
<comment type="caution">
    <text evidence="2">The sequence shown here is derived from an EMBL/GenBank/DDBJ whole genome shotgun (WGS) entry which is preliminary data.</text>
</comment>
<sequence>MIKQKNLFRLIAVAISVVVVAIACNNKPTAVNSFSLDPVEPTNVVPITPPKPDENPNVPEKTYKITIFYPEVILALKDKKIDLDAVKASDQETLSTIWKTMVNDGSKRITGLSGQKVKNYNDLNEKSIYFDANGDLKHRGTTIDVKDRYATLKTFEKALIVDYTYKNEKIYVVAAIYNAKTFSGQNQQLLRGFSPANGGPELLFIAHNRQSNWSFDGGVTGYDMLIKYGASSVNDDFSKYTRVWSSINNYSEVDGLRFYRIDATK</sequence>
<keyword evidence="1" id="KW-0732">Signal</keyword>
<evidence type="ECO:0000256" key="1">
    <source>
        <dbReference type="SAM" id="SignalP"/>
    </source>
</evidence>
<dbReference type="RefSeq" id="WP_147778551.1">
    <property type="nucleotide sequence ID" value="NZ_SAYD01000018.1"/>
</dbReference>
<accession>A0A5C8EP39</accession>
<dbReference type="AlphaFoldDB" id="A0A5C8EP39"/>
<evidence type="ECO:0008006" key="4">
    <source>
        <dbReference type="Google" id="ProtNLM"/>
    </source>
</evidence>
<evidence type="ECO:0000313" key="2">
    <source>
        <dbReference type="EMBL" id="TXJ39093.1"/>
    </source>
</evidence>
<dbReference type="Proteomes" id="UP000325002">
    <property type="component" value="Unassembled WGS sequence"/>
</dbReference>
<gene>
    <name evidence="2" type="ORF">EPJ81_08255</name>
</gene>
<organism evidence="2 3">
    <name type="scientific">Brachyspira aalborgi</name>
    <dbReference type="NCBI Taxonomy" id="29522"/>
    <lineage>
        <taxon>Bacteria</taxon>
        <taxon>Pseudomonadati</taxon>
        <taxon>Spirochaetota</taxon>
        <taxon>Spirochaetia</taxon>
        <taxon>Brachyspirales</taxon>
        <taxon>Brachyspiraceae</taxon>
        <taxon>Brachyspira</taxon>
    </lineage>
</organism>
<reference evidence="2 3" key="1">
    <citation type="journal article" date="1992" name="Lakartidningen">
        <title>[Penicillin V and not amoxicillin is the first choice preparation in acute otitis].</title>
        <authorList>
            <person name="Kamme C."/>
            <person name="Lundgren K."/>
            <person name="Prellner K."/>
        </authorList>
    </citation>
    <scope>NUCLEOTIDE SEQUENCE [LARGE SCALE GENOMIC DNA]</scope>
    <source>
        <strain evidence="2 3">PC3997IV</strain>
    </source>
</reference>
<dbReference type="PROSITE" id="PS51257">
    <property type="entry name" value="PROKAR_LIPOPROTEIN"/>
    <property type="match status" value="1"/>
</dbReference>
<feature type="signal peptide" evidence="1">
    <location>
        <begin position="1"/>
        <end position="23"/>
    </location>
</feature>
<evidence type="ECO:0000313" key="3">
    <source>
        <dbReference type="Proteomes" id="UP000325002"/>
    </source>
</evidence>
<proteinExistence type="predicted"/>